<dbReference type="OrthoDB" id="2944586at2759"/>
<dbReference type="Proteomes" id="UP000623687">
    <property type="component" value="Unassembled WGS sequence"/>
</dbReference>
<dbReference type="VEuPathDB" id="FungiDB:PC9H_005824"/>
<comment type="caution">
    <text evidence="2">The sequence shown here is derived from an EMBL/GenBank/DDBJ whole genome shotgun (WGS) entry which is preliminary data.</text>
</comment>
<keyword evidence="3" id="KW-1185">Reference proteome</keyword>
<proteinExistence type="predicted"/>
<evidence type="ECO:0000313" key="3">
    <source>
        <dbReference type="Proteomes" id="UP000623687"/>
    </source>
</evidence>
<feature type="region of interest" description="Disordered" evidence="1">
    <location>
        <begin position="133"/>
        <end position="160"/>
    </location>
</feature>
<evidence type="ECO:0000256" key="1">
    <source>
        <dbReference type="SAM" id="MobiDB-lite"/>
    </source>
</evidence>
<sequence length="326" mass="37361">MGQWFEFINFDKHQVHEPPMRKFGDLGGNGIVSNLMALEPYPKLDTALTRIFLGYNPSKALLCNRAELGRLGKWPVELIALIFDATDLDGAIMLCVTHAQLFAIDSLPAGFLSPAEKYRLMKWGIARKGAVNEEAEGEPLEDVTGTTDSEDEAEGGLEARERQRDESLAMYKDQSFHLYTYGRDMPSLHGAFRASEWSHELEYKRIRRMTSSRIDVERIHRTRRLMYFNPYNPHLRRISYNDNAAVLINITKREFVPAVDEEGKWVLDIAIPVLIVWGHDDGYGDMMKGKWAGDRLAIVPAEELEARMQEEDGWTERKERWATEPA</sequence>
<reference evidence="2" key="1">
    <citation type="submission" date="2019-07" db="EMBL/GenBank/DDBJ databases">
        <authorList>
            <person name="Palmer J.M."/>
        </authorList>
    </citation>
    <scope>NUCLEOTIDE SEQUENCE</scope>
    <source>
        <strain evidence="2">PC9</strain>
    </source>
</reference>
<gene>
    <name evidence="2" type="ORF">PC9H_005824</name>
</gene>
<accession>A0A8H7A158</accession>
<dbReference type="EMBL" id="JACETU010000003">
    <property type="protein sequence ID" value="KAF7433858.1"/>
    <property type="molecule type" value="Genomic_DNA"/>
</dbReference>
<dbReference type="GeneID" id="59375642"/>
<dbReference type="RefSeq" id="XP_036633885.1">
    <property type="nucleotide sequence ID" value="XM_036775383.1"/>
</dbReference>
<organism evidence="2 3">
    <name type="scientific">Pleurotus ostreatus</name>
    <name type="common">Oyster mushroom</name>
    <name type="synonym">White-rot fungus</name>
    <dbReference type="NCBI Taxonomy" id="5322"/>
    <lineage>
        <taxon>Eukaryota</taxon>
        <taxon>Fungi</taxon>
        <taxon>Dikarya</taxon>
        <taxon>Basidiomycota</taxon>
        <taxon>Agaricomycotina</taxon>
        <taxon>Agaricomycetes</taxon>
        <taxon>Agaricomycetidae</taxon>
        <taxon>Agaricales</taxon>
        <taxon>Pleurotineae</taxon>
        <taxon>Pleurotaceae</taxon>
        <taxon>Pleurotus</taxon>
    </lineage>
</organism>
<dbReference type="AlphaFoldDB" id="A0A8H7A158"/>
<evidence type="ECO:0000313" key="2">
    <source>
        <dbReference type="EMBL" id="KAF7433858.1"/>
    </source>
</evidence>
<name>A0A8H7A158_PLEOS</name>
<protein>
    <submittedName>
        <fullName evidence="2">Uncharacterized protein</fullName>
    </submittedName>
</protein>